<dbReference type="AlphaFoldDB" id="A0A2H8TR59"/>
<dbReference type="GO" id="GO:0006357">
    <property type="term" value="P:regulation of transcription by RNA polymerase II"/>
    <property type="evidence" value="ECO:0007669"/>
    <property type="project" value="TreeGrafter"/>
</dbReference>
<dbReference type="EMBL" id="GFXV01004879">
    <property type="protein sequence ID" value="MBW16684.1"/>
    <property type="molecule type" value="Transcribed_RNA"/>
</dbReference>
<feature type="compositionally biased region" description="Polar residues" evidence="4">
    <location>
        <begin position="30"/>
        <end position="43"/>
    </location>
</feature>
<comment type="subcellular location">
    <subcellularLocation>
        <location evidence="1">Nucleus</location>
    </subcellularLocation>
</comment>
<dbReference type="OrthoDB" id="2339771at2759"/>
<dbReference type="SMART" id="SM01135">
    <property type="entry name" value="DIRP"/>
    <property type="match status" value="1"/>
</dbReference>
<feature type="domain" description="DIRP" evidence="5">
    <location>
        <begin position="211"/>
        <end position="315"/>
    </location>
</feature>
<dbReference type="GO" id="GO:0003677">
    <property type="term" value="F:DNA binding"/>
    <property type="evidence" value="ECO:0007669"/>
    <property type="project" value="TreeGrafter"/>
</dbReference>
<dbReference type="PANTHER" id="PTHR21689:SF2">
    <property type="entry name" value="PROTEIN LIN-9 HOMOLOG"/>
    <property type="match status" value="1"/>
</dbReference>
<protein>
    <submittedName>
        <fullName evidence="6">Protein lin-9</fullName>
    </submittedName>
</protein>
<comment type="similarity">
    <text evidence="2">Belongs to the lin-9 family.</text>
</comment>
<gene>
    <name evidence="6" type="primary">Lin9</name>
</gene>
<dbReference type="PANTHER" id="PTHR21689">
    <property type="entry name" value="LIN-9"/>
    <property type="match status" value="1"/>
</dbReference>
<dbReference type="InterPro" id="IPR033471">
    <property type="entry name" value="DIRP"/>
</dbReference>
<evidence type="ECO:0000256" key="2">
    <source>
        <dbReference type="ARBA" id="ARBA00006732"/>
    </source>
</evidence>
<feature type="compositionally biased region" description="Basic and acidic residues" evidence="4">
    <location>
        <begin position="96"/>
        <end position="112"/>
    </location>
</feature>
<proteinExistence type="inferred from homology"/>
<reference evidence="6" key="1">
    <citation type="submission" date="2017-10" db="EMBL/GenBank/DDBJ databases">
        <title>Transcriptome Assembly of Sugarcane Aphid Adults.</title>
        <authorList>
            <person name="Scully E.D."/>
            <person name="Palmer N.A."/>
            <person name="Geib S.M."/>
            <person name="Sarath G."/>
            <person name="Sattler S.E."/>
        </authorList>
    </citation>
    <scope>NUCLEOTIDE SEQUENCE</scope>
    <source>
        <tissue evidence="6">Whole body</tissue>
    </source>
</reference>
<feature type="region of interest" description="Disordered" evidence="4">
    <location>
        <begin position="88"/>
        <end position="112"/>
    </location>
</feature>
<evidence type="ECO:0000259" key="5">
    <source>
        <dbReference type="SMART" id="SM01135"/>
    </source>
</evidence>
<evidence type="ECO:0000256" key="4">
    <source>
        <dbReference type="SAM" id="MobiDB-lite"/>
    </source>
</evidence>
<dbReference type="GO" id="GO:0006351">
    <property type="term" value="P:DNA-templated transcription"/>
    <property type="evidence" value="ECO:0007669"/>
    <property type="project" value="InterPro"/>
</dbReference>
<dbReference type="GO" id="GO:0051726">
    <property type="term" value="P:regulation of cell cycle"/>
    <property type="evidence" value="ECO:0007669"/>
    <property type="project" value="TreeGrafter"/>
</dbReference>
<evidence type="ECO:0000256" key="1">
    <source>
        <dbReference type="ARBA" id="ARBA00004123"/>
    </source>
</evidence>
<dbReference type="InterPro" id="IPR045831">
    <property type="entry name" value="LIN9_C"/>
</dbReference>
<accession>A0A2H8TR59</accession>
<organism evidence="6">
    <name type="scientific">Melanaphis sacchari</name>
    <dbReference type="NCBI Taxonomy" id="742174"/>
    <lineage>
        <taxon>Eukaryota</taxon>
        <taxon>Metazoa</taxon>
        <taxon>Ecdysozoa</taxon>
        <taxon>Arthropoda</taxon>
        <taxon>Hexapoda</taxon>
        <taxon>Insecta</taxon>
        <taxon>Pterygota</taxon>
        <taxon>Neoptera</taxon>
        <taxon>Paraneoptera</taxon>
        <taxon>Hemiptera</taxon>
        <taxon>Sternorrhyncha</taxon>
        <taxon>Aphidomorpha</taxon>
        <taxon>Aphidoidea</taxon>
        <taxon>Aphididae</taxon>
        <taxon>Aphidini</taxon>
        <taxon>Melanaphis</taxon>
    </lineage>
</organism>
<evidence type="ECO:0000313" key="6">
    <source>
        <dbReference type="EMBL" id="MBW16684.1"/>
    </source>
</evidence>
<feature type="region of interest" description="Disordered" evidence="4">
    <location>
        <begin position="28"/>
        <end position="55"/>
    </location>
</feature>
<dbReference type="GO" id="GO:0005654">
    <property type="term" value="C:nucleoplasm"/>
    <property type="evidence" value="ECO:0007669"/>
    <property type="project" value="TreeGrafter"/>
</dbReference>
<keyword evidence="3" id="KW-0539">Nucleus</keyword>
<name>A0A2H8TR59_9HEMI</name>
<dbReference type="Pfam" id="PF19438">
    <property type="entry name" value="LIN9_C"/>
    <property type="match status" value="1"/>
</dbReference>
<dbReference type="GO" id="GO:0017053">
    <property type="term" value="C:transcription repressor complex"/>
    <property type="evidence" value="ECO:0007669"/>
    <property type="project" value="InterPro"/>
</dbReference>
<evidence type="ECO:0000256" key="3">
    <source>
        <dbReference type="ARBA" id="ARBA00023242"/>
    </source>
</evidence>
<dbReference type="Pfam" id="PF06584">
    <property type="entry name" value="DIRP"/>
    <property type="match status" value="1"/>
</dbReference>
<dbReference type="InterPro" id="IPR010561">
    <property type="entry name" value="LIN-9/ALY1"/>
</dbReference>
<sequence length="602" mass="70177">MDSDSSDMEVDDEYRQTKLCPAVLGLQPVNKRNSPKTIESSNSVKDKLNRRGMPARIRKKNKLFFDEEVFNTSKNPSVKQERMMYVNSPKKQTPKKVIESKLEPKTPKTPKQEKVVNQKLQTPKVTVKTTPTIKLKTPNVKTPIKSTSKKSTENGIIKPKPVKLETPKNIVSTSKPKSDSLERKRCQNVGLRLRKIFQLPKAKNWIYYEWFYSNIDKPLLYESDFMMCVQDFFPSFKIKTMTRTEWCMLRRMMGKPRRCSQNFFDEEIRELDRRRRKIRLLQQRKARDELLFKDIPDEIPLQLSVGTKVTAMLRSNTEDGLFNGTIEALDVSNNTYRIHFDKPGLGTHSVLDYEVCSNQPPETISKNVLLQMCRPRVPYHNRSISPETKVDIHKTDQNTTAQYSMKLLESTVKFRKILTAKKQYVQTLRNMNSEAEKMVLYNEDITPEFQSRYAKLVLELDNLNIHLTSVMCVLSEEIKILAPEEAETWPLITDYLQNQSFDEAEQMIERNKEITDSRFITDDQPMLFLIKDLLALMLQVKTLTENEPTAYELDALKRTMVEIKLKLSQSNQKSFENCVEIHMQQIQSSLDTFHTLSSSNRK</sequence>